<dbReference type="PANTHER" id="PTHR43833">
    <property type="entry name" value="POTASSIUM CHANNEL PROTEIN 2-RELATED-RELATED"/>
    <property type="match status" value="1"/>
</dbReference>
<dbReference type="Pfam" id="PF02254">
    <property type="entry name" value="TrkA_N"/>
    <property type="match status" value="2"/>
</dbReference>
<evidence type="ECO:0000259" key="6">
    <source>
        <dbReference type="PROSITE" id="PS51201"/>
    </source>
</evidence>
<dbReference type="Proteomes" id="UP000186547">
    <property type="component" value="Chromosome"/>
</dbReference>
<dbReference type="InterPro" id="IPR036721">
    <property type="entry name" value="RCK_C_sf"/>
</dbReference>
<keyword evidence="2" id="KW-0406">Ion transport</keyword>
<evidence type="ECO:0000313" key="9">
    <source>
        <dbReference type="Proteomes" id="UP000186547"/>
    </source>
</evidence>
<dbReference type="PROSITE" id="PS51201">
    <property type="entry name" value="RCK_N"/>
    <property type="match status" value="2"/>
</dbReference>
<dbReference type="SUPFAM" id="SSF51735">
    <property type="entry name" value="NAD(P)-binding Rossmann-fold domains"/>
    <property type="match status" value="2"/>
</dbReference>
<evidence type="ECO:0000259" key="7">
    <source>
        <dbReference type="PROSITE" id="PS51202"/>
    </source>
</evidence>
<protein>
    <submittedName>
        <fullName evidence="8">Potassium transporter Kef</fullName>
    </submittedName>
</protein>
<dbReference type="SUPFAM" id="SSF116726">
    <property type="entry name" value="TrkA C-terminal domain-like"/>
    <property type="match status" value="2"/>
</dbReference>
<dbReference type="SUPFAM" id="SSF81324">
    <property type="entry name" value="Voltage-gated potassium channels"/>
    <property type="match status" value="1"/>
</dbReference>
<feature type="domain" description="RCK C-terminal" evidence="7">
    <location>
        <begin position="455"/>
        <end position="538"/>
    </location>
</feature>
<feature type="domain" description="RCK C-terminal" evidence="7">
    <location>
        <begin position="246"/>
        <end position="330"/>
    </location>
</feature>
<dbReference type="GO" id="GO:0005886">
    <property type="term" value="C:plasma membrane"/>
    <property type="evidence" value="ECO:0007669"/>
    <property type="project" value="InterPro"/>
</dbReference>
<organism evidence="8 9">
    <name type="scientific">Natronobacterium lacisalsi AJ5</name>
    <dbReference type="NCBI Taxonomy" id="358396"/>
    <lineage>
        <taxon>Archaea</taxon>
        <taxon>Methanobacteriati</taxon>
        <taxon>Methanobacteriota</taxon>
        <taxon>Stenosarchaea group</taxon>
        <taxon>Halobacteria</taxon>
        <taxon>Halobacteriales</taxon>
        <taxon>Natrialbaceae</taxon>
        <taxon>Natronobacterium</taxon>
    </lineage>
</organism>
<dbReference type="InterPro" id="IPR036291">
    <property type="entry name" value="NAD(P)-bd_dom_sf"/>
</dbReference>
<dbReference type="AlphaFoldDB" id="A0A1P8LKR8"/>
<evidence type="ECO:0000256" key="1">
    <source>
        <dbReference type="ARBA" id="ARBA00003660"/>
    </source>
</evidence>
<comment type="function">
    <text evidence="1">Part of a potassium transport system.</text>
</comment>
<dbReference type="InterPro" id="IPR006037">
    <property type="entry name" value="RCK_C"/>
</dbReference>
<dbReference type="InterPro" id="IPR050721">
    <property type="entry name" value="Trk_Ktr_HKT_K-transport"/>
</dbReference>
<dbReference type="KEGG" id="hlc:CHINAEXTREME00775"/>
<keyword evidence="3" id="KW-0630">Potassium</keyword>
<name>A0A1P8LKR8_NATLA</name>
<dbReference type="Gene3D" id="3.30.70.1450">
    <property type="entry name" value="Regulator of K+ conductance, C-terminal domain"/>
    <property type="match status" value="2"/>
</dbReference>
<proteinExistence type="predicted"/>
<keyword evidence="5" id="KW-0812">Transmembrane</keyword>
<dbReference type="Gene3D" id="1.10.287.70">
    <property type="match status" value="1"/>
</dbReference>
<dbReference type="PROSITE" id="PS51202">
    <property type="entry name" value="RCK_C"/>
    <property type="match status" value="2"/>
</dbReference>
<dbReference type="InterPro" id="IPR003148">
    <property type="entry name" value="RCK_N"/>
</dbReference>
<dbReference type="RefSeq" id="WP_044961527.1">
    <property type="nucleotide sequence ID" value="NZ_AOLZ01000043.1"/>
</dbReference>
<dbReference type="GeneID" id="30919613"/>
<dbReference type="InterPro" id="IPR006036">
    <property type="entry name" value="K_uptake_TrkA"/>
</dbReference>
<keyword evidence="5" id="KW-0472">Membrane</keyword>
<dbReference type="Pfam" id="PF02080">
    <property type="entry name" value="TrkA_C"/>
    <property type="match status" value="2"/>
</dbReference>
<keyword evidence="4" id="KW-0520">NAD</keyword>
<gene>
    <name evidence="8" type="ORF">CHINAEXTREME_00775</name>
</gene>
<dbReference type="EMBL" id="CP019285">
    <property type="protein sequence ID" value="APW96383.1"/>
    <property type="molecule type" value="Genomic_DNA"/>
</dbReference>
<feature type="transmembrane region" description="Helical" evidence="5">
    <location>
        <begin position="12"/>
        <end position="33"/>
    </location>
</feature>
<evidence type="ECO:0000313" key="8">
    <source>
        <dbReference type="EMBL" id="APW96383.1"/>
    </source>
</evidence>
<keyword evidence="5" id="KW-1133">Transmembrane helix</keyword>
<feature type="domain" description="RCK N-terminal" evidence="6">
    <location>
        <begin position="335"/>
        <end position="443"/>
    </location>
</feature>
<sequence>MERWQRRAVRTVAGVVVLAFLASLAYHYLMVVVEGRSPRYLQSTQVVVETLTGTGYGSDSPWESTVGNLFVIAMDLSTFLILFIVVPYVFQPVLEEALSPTVPREAEVTDHVVVCGYTSRGERLVEEFETRGVDYVVVVANRDEVLELQEAGISVIQGDPTSAAALERARVGEAASVVVDTDDEHAASAVLAVREHDEWIRVVVLCTDLSLERPIRYAGADAVMTPRHLLAQRIAERVQTEINPRVSDVTSLGEDLALVEVTIAEDSPFHGQTIGETGLIENGSVTVVGLWTDGEFVASPAPDTPIDDQLTILVAGPESELKDLERRTRTEDGRDGSVIVAGYGEVGGTVSERLRGSAVDCTVVDLEDDEGVDVVGNATDEDVLRRAGIEEASSFVVAIGDDAEAILSVLVARELAPELDIVVRMNDSANEAKARRAGADYVLNLPDISGRLLALDVLREEIISYDRQLKIVRFESNHLVGRELRDTQLPELNCTLIAVERSDGIVTDVSPSFTFERGDSLLLAGDDEAIDELESTLA</sequence>
<dbReference type="Gene3D" id="3.40.50.720">
    <property type="entry name" value="NAD(P)-binding Rossmann-like Domain"/>
    <property type="match status" value="2"/>
</dbReference>
<reference evidence="8 9" key="1">
    <citation type="journal article" date="2011" name="J. Bacteriol.">
        <title>Genome sequence of Halobiforma lacisalsi AJ5, an extremely halophilic archaeon which harbors a bop gene.</title>
        <authorList>
            <person name="Jiang X."/>
            <person name="Wang S."/>
            <person name="Cheng H."/>
            <person name="Huo Y."/>
            <person name="Zhang X."/>
            <person name="Zhu X."/>
            <person name="Han X."/>
            <person name="Ni P."/>
            <person name="Wu M."/>
        </authorList>
    </citation>
    <scope>NUCLEOTIDE SEQUENCE [LARGE SCALE GENOMIC DNA]</scope>
    <source>
        <strain evidence="8 9">AJ5</strain>
    </source>
</reference>
<keyword evidence="2" id="KW-0633">Potassium transport</keyword>
<accession>A0A1P8LKR8</accession>
<feature type="domain" description="RCK N-terminal" evidence="6">
    <location>
        <begin position="109"/>
        <end position="224"/>
    </location>
</feature>
<evidence type="ECO:0000256" key="3">
    <source>
        <dbReference type="ARBA" id="ARBA00022958"/>
    </source>
</evidence>
<dbReference type="GO" id="GO:0015079">
    <property type="term" value="F:potassium ion transmembrane transporter activity"/>
    <property type="evidence" value="ECO:0007669"/>
    <property type="project" value="InterPro"/>
</dbReference>
<evidence type="ECO:0000256" key="2">
    <source>
        <dbReference type="ARBA" id="ARBA00022538"/>
    </source>
</evidence>
<dbReference type="PRINTS" id="PR00335">
    <property type="entry name" value="KUPTAKETRKA"/>
</dbReference>
<evidence type="ECO:0000256" key="4">
    <source>
        <dbReference type="ARBA" id="ARBA00023027"/>
    </source>
</evidence>
<dbReference type="PANTHER" id="PTHR43833:SF9">
    <property type="entry name" value="POTASSIUM CHANNEL PROTEIN YUGO-RELATED"/>
    <property type="match status" value="1"/>
</dbReference>
<keyword evidence="2" id="KW-0813">Transport</keyword>
<evidence type="ECO:0000256" key="5">
    <source>
        <dbReference type="SAM" id="Phobius"/>
    </source>
</evidence>